<keyword evidence="3" id="KW-0430">Lectin</keyword>
<dbReference type="Gene3D" id="2.160.10.10">
    <property type="entry name" value="Hexapeptide repeat proteins"/>
    <property type="match status" value="1"/>
</dbReference>
<evidence type="ECO:0000313" key="4">
    <source>
        <dbReference type="Proteomes" id="UP000245720"/>
    </source>
</evidence>
<dbReference type="Pfam" id="PF19527">
    <property type="entry name" value="DUF6055"/>
    <property type="match status" value="1"/>
</dbReference>
<dbReference type="GO" id="GO:0030246">
    <property type="term" value="F:carbohydrate binding"/>
    <property type="evidence" value="ECO:0007669"/>
    <property type="project" value="UniProtKB-KW"/>
</dbReference>
<sequence>MLIKRLLAATAAAAMAFTSLRMPSFFAAADDEQEEYLCRDLSDLTGDQHYIDTYNTVTSEHFQIIWGDDDQTGIINDEFLQVNLDALEQYRELFTTELCMKDSSQSIFEPDGQKYKTNVFLTQTGLPDFETGWAYTSYEPFSGFAYIFISPAAMVQLDGTNCGSLAHEYGHVLTYHQKAWSNQNITDPWWETVANWFKEQYFSTLETPTTHFFLPYLRNMNLTIPHGRNNYDSWIFLQYLTENPDGYDAFGKDFVMRMQSEALPDEYPFDTIQRLSGCDMKSVIGNFAKRMAALDFEHRDLYEQSLDIALTDPFVWQLIYTQPIPSPDNPGSYIVPAEKAPMQTGMNVIPLNTGSGSVTVSLKGISDAEGADWRACIVAVEDDGSVYYSPLFGQETMTLYLYGHEKALYLTVAATPDRIIPNNAYLKAEQGDEYSYTGADYKRRYPYEITIYGTTPMERSITEGVEGHPHSYGGGFVADTAYVEDTVYVEKGAMVLGNSQVTDNAVITGNAIVNNAIVSDNARITDGACVHGYWWAQPTVSGNAKVGERAVVTAGASVSGNARIMGNAYLLDNYSATDDATIKGTAYCYGDGVASGQAILDGEFYNNCNISQGTAFGWLETDAYNSSLPYTDGLFAGYEFSNSSNIFAYDTYGATNGIMRNAPLWEEERTSAGGVITFNGADQYIICDRTLVDYKDMEISTAVLWRGGDTEQRIFEFGDNEILSLTPSNYKGKAELRVGGTIVTADTELPVGEWAVIRVIICGNVAKLMINGRLAGQSMIYTLPEDTISRTSHYYIARGGEGGFFNGSMDYFRVYFKESEEPAYYYTQNEAIEEDILYGDANCDGIVDTKDFDLIVNAIIMPTSYGVNGTSDLRITFQGIRNADVYDRGNGITTNDALAIRRYLNGTTKSLPEC</sequence>
<evidence type="ECO:0000259" key="2">
    <source>
        <dbReference type="PROSITE" id="PS51766"/>
    </source>
</evidence>
<keyword evidence="1" id="KW-0732">Signal</keyword>
<evidence type="ECO:0000256" key="1">
    <source>
        <dbReference type="SAM" id="SignalP"/>
    </source>
</evidence>
<proteinExistence type="predicted"/>
<protein>
    <submittedName>
        <fullName evidence="3">Concanavalin A-like lectin/glucanase superfamily protein</fullName>
    </submittedName>
</protein>
<dbReference type="Gene3D" id="2.60.120.200">
    <property type="match status" value="1"/>
</dbReference>
<dbReference type="AlphaFoldDB" id="A0A315Y2X0"/>
<dbReference type="SUPFAM" id="SSF49899">
    <property type="entry name" value="Concanavalin A-like lectins/glucanases"/>
    <property type="match status" value="1"/>
</dbReference>
<feature type="chain" id="PRO_5039112799" evidence="1">
    <location>
        <begin position="28"/>
        <end position="914"/>
    </location>
</feature>
<feature type="signal peptide" evidence="1">
    <location>
        <begin position="1"/>
        <end position="27"/>
    </location>
</feature>
<dbReference type="Proteomes" id="UP000245720">
    <property type="component" value="Unassembled WGS sequence"/>
</dbReference>
<dbReference type="OrthoDB" id="6428915at2"/>
<organism evidence="3 4">
    <name type="scientific">Ruminococcus flavefaciens</name>
    <dbReference type="NCBI Taxonomy" id="1265"/>
    <lineage>
        <taxon>Bacteria</taxon>
        <taxon>Bacillati</taxon>
        <taxon>Bacillota</taxon>
        <taxon>Clostridia</taxon>
        <taxon>Eubacteriales</taxon>
        <taxon>Oscillospiraceae</taxon>
        <taxon>Ruminococcus</taxon>
    </lineage>
</organism>
<dbReference type="InterPro" id="IPR045690">
    <property type="entry name" value="DUF6055"/>
</dbReference>
<comment type="caution">
    <text evidence="3">The sequence shown here is derived from an EMBL/GenBank/DDBJ whole genome shotgun (WGS) entry which is preliminary data.</text>
</comment>
<dbReference type="SUPFAM" id="SSF51161">
    <property type="entry name" value="Trimeric LpxA-like enzymes"/>
    <property type="match status" value="1"/>
</dbReference>
<dbReference type="PROSITE" id="PS00018">
    <property type="entry name" value="EF_HAND_1"/>
    <property type="match status" value="1"/>
</dbReference>
<dbReference type="EMBL" id="QGDI01000002">
    <property type="protein sequence ID" value="PWJ14580.1"/>
    <property type="molecule type" value="Genomic_DNA"/>
</dbReference>
<dbReference type="InterPro" id="IPR036439">
    <property type="entry name" value="Dockerin_dom_sf"/>
</dbReference>
<dbReference type="InterPro" id="IPR018247">
    <property type="entry name" value="EF_Hand_1_Ca_BS"/>
</dbReference>
<dbReference type="GO" id="GO:0000272">
    <property type="term" value="P:polysaccharide catabolic process"/>
    <property type="evidence" value="ECO:0007669"/>
    <property type="project" value="InterPro"/>
</dbReference>
<accession>A0A315Y2X0</accession>
<dbReference type="InterPro" id="IPR013320">
    <property type="entry name" value="ConA-like_dom_sf"/>
</dbReference>
<gene>
    <name evidence="3" type="ORF">IE37_00564</name>
</gene>
<dbReference type="Gene3D" id="1.10.1330.10">
    <property type="entry name" value="Dockerin domain"/>
    <property type="match status" value="1"/>
</dbReference>
<reference evidence="3 4" key="1">
    <citation type="submission" date="2018-05" db="EMBL/GenBank/DDBJ databases">
        <title>The Hungate 1000. A catalogue of reference genomes from the rumen microbiome.</title>
        <authorList>
            <person name="Kelly W."/>
        </authorList>
    </citation>
    <scope>NUCLEOTIDE SEQUENCE [LARGE SCALE GENOMIC DNA]</scope>
    <source>
        <strain evidence="3 4">SAb67</strain>
    </source>
</reference>
<dbReference type="InterPro" id="IPR016134">
    <property type="entry name" value="Dockerin_dom"/>
</dbReference>
<dbReference type="SUPFAM" id="SSF63446">
    <property type="entry name" value="Type I dockerin domain"/>
    <property type="match status" value="1"/>
</dbReference>
<name>A0A315Y2X0_RUMFL</name>
<dbReference type="PROSITE" id="PS51766">
    <property type="entry name" value="DOCKERIN"/>
    <property type="match status" value="1"/>
</dbReference>
<dbReference type="RefSeq" id="WP_109725456.1">
    <property type="nucleotide sequence ID" value="NZ_QGDI01000002.1"/>
</dbReference>
<evidence type="ECO:0000313" key="3">
    <source>
        <dbReference type="EMBL" id="PWJ14580.1"/>
    </source>
</evidence>
<feature type="domain" description="Dockerin" evidence="2">
    <location>
        <begin position="834"/>
        <end position="913"/>
    </location>
</feature>
<dbReference type="InterPro" id="IPR011004">
    <property type="entry name" value="Trimer_LpxA-like_sf"/>
</dbReference>
<dbReference type="Pfam" id="PF13385">
    <property type="entry name" value="Laminin_G_3"/>
    <property type="match status" value="1"/>
</dbReference>